<dbReference type="InterPro" id="IPR008210">
    <property type="entry name" value="PEP_carboxykinase_N"/>
</dbReference>
<comment type="function">
    <text evidence="10">Involved in the gluconeogenesis. Catalyzes the conversion of oxaloacetate (OAA) to phosphoenolpyruvate (PEP) through direct phosphoryl transfer between the nucleoside triphosphate and OAA.</text>
</comment>
<dbReference type="GO" id="GO:0005524">
    <property type="term" value="F:ATP binding"/>
    <property type="evidence" value="ECO:0007669"/>
    <property type="project" value="UniProtKB-UniRule"/>
</dbReference>
<keyword evidence="5 10" id="KW-0547">Nucleotide-binding</keyword>
<feature type="binding site" evidence="10">
    <location>
        <position position="451"/>
    </location>
    <ligand>
        <name>ATP</name>
        <dbReference type="ChEBI" id="CHEBI:30616"/>
    </ligand>
</feature>
<dbReference type="Gene3D" id="2.170.8.10">
    <property type="entry name" value="Phosphoenolpyruvate Carboxykinase, domain 2"/>
    <property type="match status" value="1"/>
</dbReference>
<keyword evidence="11" id="KW-0808">Transferase</keyword>
<dbReference type="GO" id="GO:0005829">
    <property type="term" value="C:cytosol"/>
    <property type="evidence" value="ECO:0007669"/>
    <property type="project" value="TreeGrafter"/>
</dbReference>
<feature type="binding site" evidence="10">
    <location>
        <position position="59"/>
    </location>
    <ligand>
        <name>substrate</name>
    </ligand>
</feature>
<name>A0A401FTM5_9BACT</name>
<dbReference type="AlphaFoldDB" id="A0A401FTM5"/>
<dbReference type="UniPathway" id="UPA00138"/>
<sequence>MPEIKDGKLDLKAIGRKYLRQVKRNFSAPLLYEEIVRSKKGRIAHMGPVVIRTGSHAERPLDDQFIVRETPAGGIREVLWCHKDRKEMSWAHFESLYSRLISYLEDKDVYVQRCYAGSVPEYRMSLRIVTETAWHSLFVRNFFEPVTETGKAEADEPDFSIIHIPGFRATPSVDGTRSSAFSILNLEQKVILVAGTSYAGEILRAAFTAMNYMLPRNAVIPMRCSANVGSAGDVAVFFGRKGTGKTTLAIDPERSLVGDHALGWSEKGLFSFDRGCYAKIHQLSPEDSPHIYQSTRTFGTILENVAIDPETRHVDLNDGSLTRNTRAAFSMSCLPNPVTSRTCGHPRYFFLLTRDALGVMPALVRLSPELAIYYLLSGYTSRMTAEAKDAAETEDMFDTRFGVSALTLPPDIYADTLLEKIRKHDIRCWGLNTGWVGEPCGKGRRVGITHSRALIRAVLSGALADVRFETDPVFGFEVPEVCPGVPDALLDPRSVARDKGEYEVRANRLAAEFIREFSRTEHEIPEKIRSMLSHVISLEDSYFDPESFGFSL</sequence>
<dbReference type="SUPFAM" id="SSF68923">
    <property type="entry name" value="PEP carboxykinase N-terminal domain"/>
    <property type="match status" value="1"/>
</dbReference>
<dbReference type="PANTHER" id="PTHR30031:SF0">
    <property type="entry name" value="PHOSPHOENOLPYRUVATE CARBOXYKINASE (ATP)"/>
    <property type="match status" value="1"/>
</dbReference>
<dbReference type="PIRSF" id="PIRSF006294">
    <property type="entry name" value="PEP_crbxkin"/>
    <property type="match status" value="1"/>
</dbReference>
<dbReference type="GO" id="GO:0046872">
    <property type="term" value="F:metal ion binding"/>
    <property type="evidence" value="ECO:0007669"/>
    <property type="project" value="UniProtKB-KW"/>
</dbReference>
<comment type="caution">
    <text evidence="11">The sequence shown here is derived from an EMBL/GenBank/DDBJ whole genome shotgun (WGS) entry which is preliminary data.</text>
</comment>
<evidence type="ECO:0000256" key="1">
    <source>
        <dbReference type="ARBA" id="ARBA00004742"/>
    </source>
</evidence>
<keyword evidence="6 10" id="KW-0210">Decarboxylase</keyword>
<accession>A0A401FTM5</accession>
<protein>
    <recommendedName>
        <fullName evidence="3 10">Phosphoenolpyruvate carboxykinase (ATP)</fullName>
        <shortName evidence="10">PCK</shortName>
        <shortName evidence="10">PEP carboxykinase</shortName>
        <shortName evidence="10">PEPCK</shortName>
        <ecNumber evidence="3 10">4.1.1.49</ecNumber>
    </recommendedName>
</protein>
<evidence type="ECO:0000256" key="10">
    <source>
        <dbReference type="HAMAP-Rule" id="MF_00453"/>
    </source>
</evidence>
<evidence type="ECO:0000313" key="11">
    <source>
        <dbReference type="EMBL" id="GBC60319.1"/>
    </source>
</evidence>
<keyword evidence="7 10" id="KW-0067">ATP-binding</keyword>
<keyword evidence="10" id="KW-0963">Cytoplasm</keyword>
<comment type="similarity">
    <text evidence="2 10">Belongs to the phosphoenolpyruvate carboxykinase (ATP) family.</text>
</comment>
<dbReference type="OrthoDB" id="9806325at2"/>
<dbReference type="InterPro" id="IPR001272">
    <property type="entry name" value="PEP_carboxykinase_ATP"/>
</dbReference>
<feature type="binding site" evidence="10">
    <location>
        <begin position="445"/>
        <end position="446"/>
    </location>
    <ligand>
        <name>ATP</name>
        <dbReference type="ChEBI" id="CHEBI:30616"/>
    </ligand>
</feature>
<feature type="binding site" evidence="10">
    <location>
        <position position="326"/>
    </location>
    <ligand>
        <name>substrate</name>
    </ligand>
</feature>
<evidence type="ECO:0000313" key="12">
    <source>
        <dbReference type="Proteomes" id="UP000288096"/>
    </source>
</evidence>
<feature type="binding site" evidence="10">
    <location>
        <position position="198"/>
    </location>
    <ligand>
        <name>substrate</name>
    </ligand>
</feature>
<keyword evidence="10" id="KW-0479">Metal-binding</keyword>
<dbReference type="Proteomes" id="UP000288096">
    <property type="component" value="Unassembled WGS sequence"/>
</dbReference>
<evidence type="ECO:0000256" key="4">
    <source>
        <dbReference type="ARBA" id="ARBA00022432"/>
    </source>
</evidence>
<dbReference type="SUPFAM" id="SSF53795">
    <property type="entry name" value="PEP carboxykinase-like"/>
    <property type="match status" value="1"/>
</dbReference>
<reference evidence="12" key="2">
    <citation type="submission" date="2019-01" db="EMBL/GenBank/DDBJ databases">
        <title>Genome sequence of Desulfonema ishimotonii strain Tokyo 01.</title>
        <authorList>
            <person name="Fukui M."/>
        </authorList>
    </citation>
    <scope>NUCLEOTIDE SEQUENCE [LARGE SCALE GENOMIC DNA]</scope>
    <source>
        <strain evidence="12">Tokyo 01</strain>
    </source>
</reference>
<keyword evidence="4 10" id="KW-0312">Gluconeogenesis</keyword>
<dbReference type="Pfam" id="PF01293">
    <property type="entry name" value="PEPCK_ATP"/>
    <property type="match status" value="1"/>
</dbReference>
<evidence type="ECO:0000256" key="7">
    <source>
        <dbReference type="ARBA" id="ARBA00022840"/>
    </source>
</evidence>
<keyword evidence="11" id="KW-0418">Kinase</keyword>
<comment type="cofactor">
    <cofactor evidence="10">
        <name>Mn(2+)</name>
        <dbReference type="ChEBI" id="CHEBI:29035"/>
    </cofactor>
    <text evidence="10">Binds 1 Mn(2+) ion per subunit.</text>
</comment>
<dbReference type="RefSeq" id="WP_124327754.1">
    <property type="nucleotide sequence ID" value="NZ_BEXT01000001.1"/>
</dbReference>
<keyword evidence="11" id="KW-0670">Pyruvate</keyword>
<evidence type="ECO:0000256" key="6">
    <source>
        <dbReference type="ARBA" id="ARBA00022793"/>
    </source>
</evidence>
<feature type="binding site" evidence="10">
    <location>
        <position position="326"/>
    </location>
    <ligand>
        <name>ATP</name>
        <dbReference type="ChEBI" id="CHEBI:30616"/>
    </ligand>
</feature>
<evidence type="ECO:0000256" key="2">
    <source>
        <dbReference type="ARBA" id="ARBA00006052"/>
    </source>
</evidence>
<dbReference type="EMBL" id="BEXT01000001">
    <property type="protein sequence ID" value="GBC60319.1"/>
    <property type="molecule type" value="Genomic_DNA"/>
</dbReference>
<dbReference type="HAMAP" id="MF_00453">
    <property type="entry name" value="PEPCK_ATP"/>
    <property type="match status" value="1"/>
</dbReference>
<dbReference type="Gene3D" id="3.40.449.10">
    <property type="entry name" value="Phosphoenolpyruvate Carboxykinase, domain 1"/>
    <property type="match status" value="1"/>
</dbReference>
<evidence type="ECO:0000256" key="9">
    <source>
        <dbReference type="ARBA" id="ARBA00047371"/>
    </source>
</evidence>
<keyword evidence="10" id="KW-0464">Manganese</keyword>
<evidence type="ECO:0000256" key="8">
    <source>
        <dbReference type="ARBA" id="ARBA00023239"/>
    </source>
</evidence>
<gene>
    <name evidence="10" type="primary">pckA</name>
    <name evidence="11" type="ORF">DENIS_1270</name>
</gene>
<reference evidence="12" key="1">
    <citation type="submission" date="2017-11" db="EMBL/GenBank/DDBJ databases">
        <authorList>
            <person name="Watanabe M."/>
            <person name="Kojima H."/>
        </authorList>
    </citation>
    <scope>NUCLEOTIDE SEQUENCE [LARGE SCALE GENOMIC DNA]</scope>
    <source>
        <strain evidence="12">Tokyo 01</strain>
    </source>
</reference>
<keyword evidence="12" id="KW-1185">Reference proteome</keyword>
<dbReference type="GO" id="GO:0004612">
    <property type="term" value="F:phosphoenolpyruvate carboxykinase (ATP) activity"/>
    <property type="evidence" value="ECO:0007669"/>
    <property type="project" value="UniProtKB-UniRule"/>
</dbReference>
<dbReference type="GO" id="GO:0016301">
    <property type="term" value="F:kinase activity"/>
    <property type="evidence" value="ECO:0007669"/>
    <property type="project" value="UniProtKB-KW"/>
</dbReference>
<dbReference type="PANTHER" id="PTHR30031">
    <property type="entry name" value="PHOSPHOENOLPYRUVATE CARBOXYKINASE ATP"/>
    <property type="match status" value="1"/>
</dbReference>
<dbReference type="EC" id="4.1.1.49" evidence="3 10"/>
<organism evidence="11 12">
    <name type="scientific">Desulfonema ishimotonii</name>
    <dbReference type="NCBI Taxonomy" id="45657"/>
    <lineage>
        <taxon>Bacteria</taxon>
        <taxon>Pseudomonadati</taxon>
        <taxon>Thermodesulfobacteriota</taxon>
        <taxon>Desulfobacteria</taxon>
        <taxon>Desulfobacterales</taxon>
        <taxon>Desulfococcaceae</taxon>
        <taxon>Desulfonema</taxon>
    </lineage>
</organism>
<comment type="pathway">
    <text evidence="1 10">Carbohydrate biosynthesis; gluconeogenesis.</text>
</comment>
<dbReference type="GO" id="GO:0006094">
    <property type="term" value="P:gluconeogenesis"/>
    <property type="evidence" value="ECO:0007669"/>
    <property type="project" value="UniProtKB-UniRule"/>
</dbReference>
<comment type="subcellular location">
    <subcellularLocation>
        <location evidence="10">Cytoplasm</location>
    </subcellularLocation>
</comment>
<evidence type="ECO:0000256" key="3">
    <source>
        <dbReference type="ARBA" id="ARBA00012363"/>
    </source>
</evidence>
<dbReference type="Gene3D" id="3.90.228.20">
    <property type="match status" value="1"/>
</dbReference>
<comment type="caution">
    <text evidence="10">Lacks conserved residue(s) required for the propagation of feature annotation.</text>
</comment>
<proteinExistence type="inferred from homology"/>
<evidence type="ECO:0000256" key="5">
    <source>
        <dbReference type="ARBA" id="ARBA00022741"/>
    </source>
</evidence>
<dbReference type="InterPro" id="IPR013035">
    <property type="entry name" value="PEP_carboxykinase_C"/>
</dbReference>
<comment type="catalytic activity">
    <reaction evidence="9 10">
        <text>oxaloacetate + ATP = phosphoenolpyruvate + ADP + CO2</text>
        <dbReference type="Rhea" id="RHEA:18617"/>
        <dbReference type="ChEBI" id="CHEBI:16452"/>
        <dbReference type="ChEBI" id="CHEBI:16526"/>
        <dbReference type="ChEBI" id="CHEBI:30616"/>
        <dbReference type="ChEBI" id="CHEBI:58702"/>
        <dbReference type="ChEBI" id="CHEBI:456216"/>
        <dbReference type="EC" id="4.1.1.49"/>
    </reaction>
</comment>
<keyword evidence="8 10" id="KW-0456">Lyase</keyword>